<name>A0AA36H0J5_CYLNA</name>
<accession>A0AA36H0J5</accession>
<feature type="compositionally biased region" description="Polar residues" evidence="1">
    <location>
        <begin position="1"/>
        <end position="17"/>
    </location>
</feature>
<organism evidence="2 3">
    <name type="scientific">Cylicocyclus nassatus</name>
    <name type="common">Nematode worm</name>
    <dbReference type="NCBI Taxonomy" id="53992"/>
    <lineage>
        <taxon>Eukaryota</taxon>
        <taxon>Metazoa</taxon>
        <taxon>Ecdysozoa</taxon>
        <taxon>Nematoda</taxon>
        <taxon>Chromadorea</taxon>
        <taxon>Rhabditida</taxon>
        <taxon>Rhabditina</taxon>
        <taxon>Rhabditomorpha</taxon>
        <taxon>Strongyloidea</taxon>
        <taxon>Strongylidae</taxon>
        <taxon>Cylicocyclus</taxon>
    </lineage>
</organism>
<dbReference type="Proteomes" id="UP001176961">
    <property type="component" value="Unassembled WGS sequence"/>
</dbReference>
<evidence type="ECO:0000313" key="2">
    <source>
        <dbReference type="EMBL" id="CAJ0601831.1"/>
    </source>
</evidence>
<dbReference type="EMBL" id="CATQJL010000305">
    <property type="protein sequence ID" value="CAJ0601831.1"/>
    <property type="molecule type" value="Genomic_DNA"/>
</dbReference>
<comment type="caution">
    <text evidence="2">The sequence shown here is derived from an EMBL/GenBank/DDBJ whole genome shotgun (WGS) entry which is preliminary data.</text>
</comment>
<evidence type="ECO:0000256" key="1">
    <source>
        <dbReference type="SAM" id="MobiDB-lite"/>
    </source>
</evidence>
<proteinExistence type="predicted"/>
<reference evidence="2" key="1">
    <citation type="submission" date="2023-07" db="EMBL/GenBank/DDBJ databases">
        <authorList>
            <consortium name="CYATHOMIX"/>
        </authorList>
    </citation>
    <scope>NUCLEOTIDE SEQUENCE</scope>
    <source>
        <strain evidence="2">N/A</strain>
    </source>
</reference>
<sequence length="97" mass="10688">MPARTRSCSQATASQSLGAKKSANRLSSQGGHVAEGEVGNDKARLVLWEDILLRMQFLQQIHSFDGSPHSRDSPAIEKYFSISGTPEDMIMRCQYSS</sequence>
<dbReference type="AlphaFoldDB" id="A0AA36H0J5"/>
<keyword evidence="3" id="KW-1185">Reference proteome</keyword>
<gene>
    <name evidence="2" type="ORF">CYNAS_LOCUS13814</name>
</gene>
<protein>
    <submittedName>
        <fullName evidence="2">Uncharacterized protein</fullName>
    </submittedName>
</protein>
<feature type="region of interest" description="Disordered" evidence="1">
    <location>
        <begin position="1"/>
        <end position="35"/>
    </location>
</feature>
<evidence type="ECO:0000313" key="3">
    <source>
        <dbReference type="Proteomes" id="UP001176961"/>
    </source>
</evidence>